<dbReference type="PANTHER" id="PTHR37710:SF1">
    <property type="entry name" value="TRANSMEMBRANE PROTEIN"/>
    <property type="match status" value="1"/>
</dbReference>
<evidence type="ECO:0000256" key="1">
    <source>
        <dbReference type="SAM" id="MobiDB-lite"/>
    </source>
</evidence>
<feature type="compositionally biased region" description="Basic and acidic residues" evidence="1">
    <location>
        <begin position="213"/>
        <end position="222"/>
    </location>
</feature>
<feature type="region of interest" description="Disordered" evidence="1">
    <location>
        <begin position="149"/>
        <end position="178"/>
    </location>
</feature>
<dbReference type="PANTHER" id="PTHR37710">
    <property type="entry name" value="TRANSMEMBRANE PROTEIN"/>
    <property type="match status" value="1"/>
</dbReference>
<name>B9RMH9_RICCO</name>
<organism evidence="2 3">
    <name type="scientific">Ricinus communis</name>
    <name type="common">Castor bean</name>
    <dbReference type="NCBI Taxonomy" id="3988"/>
    <lineage>
        <taxon>Eukaryota</taxon>
        <taxon>Viridiplantae</taxon>
        <taxon>Streptophyta</taxon>
        <taxon>Embryophyta</taxon>
        <taxon>Tracheophyta</taxon>
        <taxon>Spermatophyta</taxon>
        <taxon>Magnoliopsida</taxon>
        <taxon>eudicotyledons</taxon>
        <taxon>Gunneridae</taxon>
        <taxon>Pentapetalae</taxon>
        <taxon>rosids</taxon>
        <taxon>fabids</taxon>
        <taxon>Malpighiales</taxon>
        <taxon>Euphorbiaceae</taxon>
        <taxon>Acalyphoideae</taxon>
        <taxon>Acalypheae</taxon>
        <taxon>Ricinus</taxon>
    </lineage>
</organism>
<feature type="region of interest" description="Disordered" evidence="1">
    <location>
        <begin position="334"/>
        <end position="354"/>
    </location>
</feature>
<feature type="region of interest" description="Disordered" evidence="1">
    <location>
        <begin position="213"/>
        <end position="238"/>
    </location>
</feature>
<keyword evidence="3" id="KW-1185">Reference proteome</keyword>
<dbReference type="AlphaFoldDB" id="B9RMH9"/>
<dbReference type="InParanoid" id="B9RMH9"/>
<evidence type="ECO:0000313" key="2">
    <source>
        <dbReference type="EMBL" id="EEF47502.1"/>
    </source>
</evidence>
<sequence length="354" mass="39860">MEIADEVCIKAQQLSGPIGSMTKKISRMASLASPFVYALEYQLLLIFSFLDDRIFALEYVVEAIFPPSKYVFDKVDEFVKIAEVLPGKFDEAVSKFPTIIHQVPFLDWALFRAISSLNFFLSILIEWGSENAKEKEILIDINCNESSNESGAAQKADQRKESQKNGIKEDGVPTSVSSGVENGTVMKCTYKDALEKVMKATYKDALEKGTKELDSRNEEKKEGRTKKSIGKKKNRATAETEIKEAITEGKMKKNIENKEETVKKEIRKSRPDKEATKGGTKKKIENTEKSAKEETEKSIIKEVNREGGDKNANKIEEKLSNGDQILELFESAWLASPRNKETPSSLSRSVSYQW</sequence>
<dbReference type="Proteomes" id="UP000008311">
    <property type="component" value="Unassembled WGS sequence"/>
</dbReference>
<reference evidence="3" key="1">
    <citation type="journal article" date="2010" name="Nat. Biotechnol.">
        <title>Draft genome sequence of the oilseed species Ricinus communis.</title>
        <authorList>
            <person name="Chan A.P."/>
            <person name="Crabtree J."/>
            <person name="Zhao Q."/>
            <person name="Lorenzi H."/>
            <person name="Orvis J."/>
            <person name="Puiu D."/>
            <person name="Melake-Berhan A."/>
            <person name="Jones K.M."/>
            <person name="Redman J."/>
            <person name="Chen G."/>
            <person name="Cahoon E.B."/>
            <person name="Gedil M."/>
            <person name="Stanke M."/>
            <person name="Haas B.J."/>
            <person name="Wortman J.R."/>
            <person name="Fraser-Liggett C.M."/>
            <person name="Ravel J."/>
            <person name="Rabinowicz P.D."/>
        </authorList>
    </citation>
    <scope>NUCLEOTIDE SEQUENCE [LARGE SCALE GENOMIC DNA]</scope>
    <source>
        <strain evidence="3">cv. Hale</strain>
    </source>
</reference>
<feature type="region of interest" description="Disordered" evidence="1">
    <location>
        <begin position="258"/>
        <end position="312"/>
    </location>
</feature>
<gene>
    <name evidence="2" type="ORF">RCOM_1080910</name>
</gene>
<dbReference type="EMBL" id="EQ973789">
    <property type="protein sequence ID" value="EEF47502.1"/>
    <property type="molecule type" value="Genomic_DNA"/>
</dbReference>
<dbReference type="eggNOG" id="ENOG502S3Q9">
    <property type="taxonomic scope" value="Eukaryota"/>
</dbReference>
<feature type="compositionally biased region" description="Basic and acidic residues" evidence="1">
    <location>
        <begin position="156"/>
        <end position="171"/>
    </location>
</feature>
<accession>B9RMH9</accession>
<proteinExistence type="predicted"/>
<evidence type="ECO:0000313" key="3">
    <source>
        <dbReference type="Proteomes" id="UP000008311"/>
    </source>
</evidence>
<feature type="compositionally biased region" description="Basic residues" evidence="1">
    <location>
        <begin position="223"/>
        <end position="235"/>
    </location>
</feature>
<protein>
    <submittedName>
        <fullName evidence="2">Uncharacterized protein</fullName>
    </submittedName>
</protein>
<feature type="compositionally biased region" description="Polar residues" evidence="1">
    <location>
        <begin position="342"/>
        <end position="354"/>
    </location>
</feature>